<keyword evidence="1" id="KW-0233">DNA recombination</keyword>
<name>A0AAP4BUF0_9CORY</name>
<gene>
    <name evidence="3" type="ORF">QPX54_06475</name>
</gene>
<proteinExistence type="predicted"/>
<dbReference type="GO" id="GO:0006310">
    <property type="term" value="P:DNA recombination"/>
    <property type="evidence" value="ECO:0007669"/>
    <property type="project" value="UniProtKB-KW"/>
</dbReference>
<dbReference type="GO" id="GO:0003677">
    <property type="term" value="F:DNA binding"/>
    <property type="evidence" value="ECO:0007669"/>
    <property type="project" value="InterPro"/>
</dbReference>
<dbReference type="AlphaFoldDB" id="A0AAP4BUF0"/>
<dbReference type="InterPro" id="IPR011010">
    <property type="entry name" value="DNA_brk_join_enz"/>
</dbReference>
<evidence type="ECO:0000256" key="1">
    <source>
        <dbReference type="ARBA" id="ARBA00023172"/>
    </source>
</evidence>
<dbReference type="RefSeq" id="WP_284589703.1">
    <property type="nucleotide sequence ID" value="NZ_JASNVP010000005.1"/>
</dbReference>
<dbReference type="Gene3D" id="1.10.443.10">
    <property type="entry name" value="Intergrase catalytic core"/>
    <property type="match status" value="1"/>
</dbReference>
<evidence type="ECO:0000259" key="2">
    <source>
        <dbReference type="PROSITE" id="PS51898"/>
    </source>
</evidence>
<dbReference type="PANTHER" id="PTHR30349:SF64">
    <property type="entry name" value="PROPHAGE INTEGRASE INTD-RELATED"/>
    <property type="match status" value="1"/>
</dbReference>
<reference evidence="3" key="1">
    <citation type="submission" date="2023-05" db="EMBL/GenBank/DDBJ databases">
        <title>Metabolic capabilities are highly conserved among human nasal-associated Corynebacterium species in pangenomic analyses.</title>
        <authorList>
            <person name="Tran T.H."/>
            <person name="Roberts A.Q."/>
            <person name="Escapa I.F."/>
            <person name="Gao W."/>
            <person name="Conlan S."/>
            <person name="Kong H."/>
            <person name="Segre J.A."/>
            <person name="Kelly M.S."/>
            <person name="Lemon K.P."/>
        </authorList>
    </citation>
    <scope>NUCLEOTIDE SEQUENCE</scope>
    <source>
        <strain evidence="3">KPL2654</strain>
    </source>
</reference>
<dbReference type="PANTHER" id="PTHR30349">
    <property type="entry name" value="PHAGE INTEGRASE-RELATED"/>
    <property type="match status" value="1"/>
</dbReference>
<dbReference type="InterPro" id="IPR013762">
    <property type="entry name" value="Integrase-like_cat_sf"/>
</dbReference>
<dbReference type="SUPFAM" id="SSF56349">
    <property type="entry name" value="DNA breaking-rejoining enzymes"/>
    <property type="match status" value="1"/>
</dbReference>
<accession>A0AAP4BUF0</accession>
<feature type="domain" description="Tyr recombinase" evidence="2">
    <location>
        <begin position="1"/>
        <end position="158"/>
    </location>
</feature>
<evidence type="ECO:0000313" key="4">
    <source>
        <dbReference type="Proteomes" id="UP001226160"/>
    </source>
</evidence>
<protein>
    <submittedName>
        <fullName evidence="3">Tyrosine-type recombinase/integrase</fullName>
    </submittedName>
</protein>
<dbReference type="EMBL" id="JASNVP010000005">
    <property type="protein sequence ID" value="MDK4326158.1"/>
    <property type="molecule type" value="Genomic_DNA"/>
</dbReference>
<dbReference type="Proteomes" id="UP001226160">
    <property type="component" value="Unassembled WGS sequence"/>
</dbReference>
<dbReference type="Pfam" id="PF00589">
    <property type="entry name" value="Phage_integrase"/>
    <property type="match status" value="1"/>
</dbReference>
<evidence type="ECO:0000313" key="3">
    <source>
        <dbReference type="EMBL" id="MDK4326158.1"/>
    </source>
</evidence>
<comment type="caution">
    <text evidence="3">The sequence shown here is derived from an EMBL/GenBank/DDBJ whole genome shotgun (WGS) entry which is preliminary data.</text>
</comment>
<dbReference type="InterPro" id="IPR002104">
    <property type="entry name" value="Integrase_catalytic"/>
</dbReference>
<dbReference type="PROSITE" id="PS51898">
    <property type="entry name" value="TYR_RECOMBINASE"/>
    <property type="match status" value="1"/>
</dbReference>
<dbReference type="GO" id="GO:0015074">
    <property type="term" value="P:DNA integration"/>
    <property type="evidence" value="ECO:0007669"/>
    <property type="project" value="InterPro"/>
</dbReference>
<organism evidence="3 4">
    <name type="scientific">Corynebacterium propinquum</name>
    <dbReference type="NCBI Taxonomy" id="43769"/>
    <lineage>
        <taxon>Bacteria</taxon>
        <taxon>Bacillati</taxon>
        <taxon>Actinomycetota</taxon>
        <taxon>Actinomycetes</taxon>
        <taxon>Mycobacteriales</taxon>
        <taxon>Corynebacteriaceae</taxon>
        <taxon>Corynebacterium</taxon>
    </lineage>
</organism>
<sequence length="165" mass="17820">MPDALIADALQAAPNDVRLAIEIMAVCGLRRAECACVHARDVEPVGKGWMLRVKGKGGHVRTVPCPARLARRISSAGAWLFPGDDHGHISPAWLGKRVTRYLPEGWTPHKLRHRFASVAYADGGRDLRAVQAALGHASIATTQIYVSTDDDAVARSVQAAWKIAI</sequence>
<dbReference type="InterPro" id="IPR050090">
    <property type="entry name" value="Tyrosine_recombinase_XerCD"/>
</dbReference>